<gene>
    <name evidence="2" type="ORF">GHT06_005952</name>
</gene>
<feature type="region of interest" description="Disordered" evidence="1">
    <location>
        <begin position="22"/>
        <end position="42"/>
    </location>
</feature>
<evidence type="ECO:0000313" key="3">
    <source>
        <dbReference type="Proteomes" id="UP000820818"/>
    </source>
</evidence>
<evidence type="ECO:0000256" key="1">
    <source>
        <dbReference type="SAM" id="MobiDB-lite"/>
    </source>
</evidence>
<reference evidence="2" key="1">
    <citation type="submission" date="2022-05" db="EMBL/GenBank/DDBJ databases">
        <title>A multi-omics perspective on studying reproductive biology in Daphnia sinensis.</title>
        <authorList>
            <person name="Jia J."/>
        </authorList>
    </citation>
    <scope>NUCLEOTIDE SEQUENCE</scope>
    <source>
        <strain evidence="2">WSL</strain>
    </source>
</reference>
<name>A0AAD5PQ67_9CRUS</name>
<dbReference type="Proteomes" id="UP000820818">
    <property type="component" value="Unassembled WGS sequence"/>
</dbReference>
<keyword evidence="3" id="KW-1185">Reference proteome</keyword>
<proteinExistence type="predicted"/>
<comment type="caution">
    <text evidence="2">The sequence shown here is derived from an EMBL/GenBank/DDBJ whole genome shotgun (WGS) entry which is preliminary data.</text>
</comment>
<protein>
    <submittedName>
        <fullName evidence="2">Uncharacterized protein</fullName>
    </submittedName>
</protein>
<evidence type="ECO:0000313" key="2">
    <source>
        <dbReference type="EMBL" id="KAI9551175.1"/>
    </source>
</evidence>
<feature type="region of interest" description="Disordered" evidence="1">
    <location>
        <begin position="55"/>
        <end position="143"/>
    </location>
</feature>
<feature type="compositionally biased region" description="Acidic residues" evidence="1">
    <location>
        <begin position="131"/>
        <end position="143"/>
    </location>
</feature>
<dbReference type="AlphaFoldDB" id="A0AAD5PQ67"/>
<sequence length="143" mass="15688">MKCIRKVATHYEVSGDSGWVVRGRGRRGGRGLAGPNQPIRPDALTIKEEAAQYLEAAQRHSSRGSIPVMVEEPNIIPTPDDESEDKSEKENEGNSEKSERESEEGNEGNGEKSERESEEGNEGNGEKSERESEEGNEGNSETD</sequence>
<feature type="compositionally biased region" description="Basic and acidic residues" evidence="1">
    <location>
        <begin position="86"/>
        <end position="100"/>
    </location>
</feature>
<organism evidence="2 3">
    <name type="scientific">Daphnia sinensis</name>
    <dbReference type="NCBI Taxonomy" id="1820382"/>
    <lineage>
        <taxon>Eukaryota</taxon>
        <taxon>Metazoa</taxon>
        <taxon>Ecdysozoa</taxon>
        <taxon>Arthropoda</taxon>
        <taxon>Crustacea</taxon>
        <taxon>Branchiopoda</taxon>
        <taxon>Diplostraca</taxon>
        <taxon>Cladocera</taxon>
        <taxon>Anomopoda</taxon>
        <taxon>Daphniidae</taxon>
        <taxon>Daphnia</taxon>
        <taxon>Daphnia similis group</taxon>
    </lineage>
</organism>
<accession>A0AAD5PQ67</accession>
<dbReference type="EMBL" id="WJBH02000037">
    <property type="protein sequence ID" value="KAI9551175.1"/>
    <property type="molecule type" value="Genomic_DNA"/>
</dbReference>